<dbReference type="Pfam" id="PF00149">
    <property type="entry name" value="Metallophos"/>
    <property type="match status" value="1"/>
</dbReference>
<reference evidence="2 3" key="1">
    <citation type="submission" date="2018-06" db="EMBL/GenBank/DDBJ databases">
        <authorList>
            <consortium name="Pathogen Informatics"/>
            <person name="Doyle S."/>
        </authorList>
    </citation>
    <scope>NUCLEOTIDE SEQUENCE [LARGE SCALE GENOMIC DNA]</scope>
    <source>
        <strain evidence="2 3">NCTC10254</strain>
    </source>
</reference>
<dbReference type="Proteomes" id="UP000249886">
    <property type="component" value="Unassembled WGS sequence"/>
</dbReference>
<dbReference type="InterPro" id="IPR014577">
    <property type="entry name" value="UCP033093_metalloPase"/>
</dbReference>
<accession>A0A6H9XKV1</accession>
<evidence type="ECO:0000313" key="2">
    <source>
        <dbReference type="EMBL" id="SPW34411.1"/>
    </source>
</evidence>
<evidence type="ECO:0000313" key="3">
    <source>
        <dbReference type="Proteomes" id="UP000249886"/>
    </source>
</evidence>
<dbReference type="GeneID" id="84574997"/>
<dbReference type="AlphaFoldDB" id="A0A6H9XKV1"/>
<dbReference type="EMBL" id="UARK01000036">
    <property type="protein sequence ID" value="SPW34411.1"/>
    <property type="molecule type" value="Genomic_DNA"/>
</dbReference>
<name>A0A6H9XKV1_9CORY</name>
<dbReference type="Gene3D" id="3.60.21.10">
    <property type="match status" value="1"/>
</dbReference>
<feature type="domain" description="Calcineurin-like phosphoesterase" evidence="1">
    <location>
        <begin position="7"/>
        <end position="179"/>
    </location>
</feature>
<organism evidence="2 3">
    <name type="scientific">Corynebacterium matruchotii</name>
    <dbReference type="NCBI Taxonomy" id="43768"/>
    <lineage>
        <taxon>Bacteria</taxon>
        <taxon>Bacillati</taxon>
        <taxon>Actinomycetota</taxon>
        <taxon>Actinomycetes</taxon>
        <taxon>Mycobacteriales</taxon>
        <taxon>Corynebacteriaceae</taxon>
        <taxon>Corynebacterium</taxon>
    </lineage>
</organism>
<dbReference type="InterPro" id="IPR004843">
    <property type="entry name" value="Calcineurin-like_PHP"/>
</dbReference>
<keyword evidence="2" id="KW-0378">Hydrolase</keyword>
<proteinExistence type="predicted"/>
<gene>
    <name evidence="2" type="ORF">NCTC10254_02569</name>
</gene>
<dbReference type="InterPro" id="IPR029052">
    <property type="entry name" value="Metallo-depent_PP-like"/>
</dbReference>
<dbReference type="SUPFAM" id="SSF56300">
    <property type="entry name" value="Metallo-dependent phosphatases"/>
    <property type="match status" value="1"/>
</dbReference>
<keyword evidence="2" id="KW-0540">Nuclease</keyword>
<keyword evidence="2" id="KW-0269">Exonuclease</keyword>
<protein>
    <submittedName>
        <fullName evidence="2">Exonuclease SbcD family protein</fullName>
    </submittedName>
</protein>
<dbReference type="PIRSF" id="PIRSF033093">
    <property type="entry name" value="UCP_ML1119"/>
    <property type="match status" value="1"/>
</dbReference>
<comment type="caution">
    <text evidence="2">The sequence shown here is derived from an EMBL/GenBank/DDBJ whole genome shotgun (WGS) entry which is preliminary data.</text>
</comment>
<dbReference type="InterPro" id="IPR050535">
    <property type="entry name" value="DNA_Repair-Maintenance_Comp"/>
</dbReference>
<dbReference type="PANTHER" id="PTHR30337">
    <property type="entry name" value="COMPONENT OF ATP-DEPENDENT DSDNA EXONUCLEASE"/>
    <property type="match status" value="1"/>
</dbReference>
<dbReference type="PANTHER" id="PTHR30337:SF0">
    <property type="entry name" value="NUCLEASE SBCCD SUBUNIT D"/>
    <property type="match status" value="1"/>
</dbReference>
<sequence length="382" mass="41700">MTALTTRFLHTSDLQLGMTRWFLQETEDAQALFDAARVEAITRLGEKAIEYQCDFIIVAGDVFEHNSIFTKTRERALAALAALPVDVYLLPGNHDPLTADSIFYRAESHPRIHVFTDSTPIEVAPGVELIGAPWHSKTPSCDLVSNAIADLEPAATIRIVVGHGQLDNRSNDIRMDIIDRDTVETAIRGGTIDYLALGDTHSAMSLSDTGAIWFSGAPEVTAFRELPSGQGENNSGKALIVDIAKSAAAQAEVTVTETQIGTWRFDAISADVNSLDDVRDFITQLDAYPRKDRTVIKYSLVGAVDLATRQHLEAELARLRPLFAHLYPRTRTMNLTTAATDVDIADLDLSGFVLAAAQELATDTDPVASDALNLLFQLHNEV</sequence>
<dbReference type="RefSeq" id="WP_005526965.1">
    <property type="nucleotide sequence ID" value="NZ_CAUVEC010000006.1"/>
</dbReference>
<evidence type="ECO:0000259" key="1">
    <source>
        <dbReference type="Pfam" id="PF00149"/>
    </source>
</evidence>
<dbReference type="GO" id="GO:0004527">
    <property type="term" value="F:exonuclease activity"/>
    <property type="evidence" value="ECO:0007669"/>
    <property type="project" value="UniProtKB-KW"/>
</dbReference>